<dbReference type="WBParaSite" id="SMUV_0001055801-mRNA-1">
    <property type="protein sequence ID" value="SMUV_0001055801-mRNA-1"/>
    <property type="gene ID" value="SMUV_0001055801"/>
</dbReference>
<name>A0A0N5AZX5_9BILA</name>
<reference evidence="3" key="1">
    <citation type="submission" date="2017-02" db="UniProtKB">
        <authorList>
            <consortium name="WormBaseParasite"/>
        </authorList>
    </citation>
    <scope>IDENTIFICATION</scope>
</reference>
<feature type="compositionally biased region" description="Low complexity" evidence="1">
    <location>
        <begin position="513"/>
        <end position="526"/>
    </location>
</feature>
<feature type="compositionally biased region" description="Low complexity" evidence="1">
    <location>
        <begin position="546"/>
        <end position="557"/>
    </location>
</feature>
<feature type="compositionally biased region" description="Polar residues" evidence="1">
    <location>
        <begin position="203"/>
        <end position="225"/>
    </location>
</feature>
<feature type="compositionally biased region" description="Basic residues" evidence="1">
    <location>
        <begin position="462"/>
        <end position="472"/>
    </location>
</feature>
<evidence type="ECO:0000256" key="1">
    <source>
        <dbReference type="SAM" id="MobiDB-lite"/>
    </source>
</evidence>
<keyword evidence="2" id="KW-1185">Reference proteome</keyword>
<feature type="region of interest" description="Disordered" evidence="1">
    <location>
        <begin position="258"/>
        <end position="283"/>
    </location>
</feature>
<feature type="compositionally biased region" description="Basic and acidic residues" evidence="1">
    <location>
        <begin position="473"/>
        <end position="485"/>
    </location>
</feature>
<feature type="region of interest" description="Disordered" evidence="1">
    <location>
        <begin position="1"/>
        <end position="31"/>
    </location>
</feature>
<sequence>MSYKNKWSSRNVGTTTASGISKPRNSSVETPSYATSWNSIRWGKSLVDHGKSAKLASAFESTSKTLYPSYKISSASPRFIPSPLSSKRKLPDISNLGPSVAERRSLFGEEKFKSFKPLATTTSIRPRTNQTSFIPSSNLRAAALMNTYYPYDSARKFSAASTSKTVNETGRKPSERIGSWNTPSVTRATESYNRRPIQMYRNVGTTTAPQSKTMKTTTEHPSFSITPKAERPWRQRLSDAAHLRSLHGDQVGTAISASISAQRSRKSSITNSNGNNSSNNDGLQTSLNALKQIVGSSMTSGNSRYRQSARHLSVENPRTYLDTPPYQATLSKYPSFTKYGNYLKESTKNRPYMSRSYSPVSSRRTFNPFTNPYSTISRETTGFKFEKQSSKESMYDNSLSVLMLTQTGTTETVPEGSLSPKYAIQKDSKKTRRKSKQQNLANKKYSDSSSGAEDRAESREKRLQKKRSKKKSLKDDGVVDADGKSSFHAGKSSSKQKRSICEYSNSDDTKNESASSAASSLSAIDAVAEDKSAATKNRCKKRRTIAEATVGETAAAALKQSSTSKKADEDATTTNAAPPDVDAEVTINLKPSPKPRLLNKPDPLPRANVPEVVPESDNDEFHSVTEGEDMDIVEKIVETSPKKGN</sequence>
<evidence type="ECO:0000313" key="2">
    <source>
        <dbReference type="Proteomes" id="UP000046393"/>
    </source>
</evidence>
<proteinExistence type="predicted"/>
<organism evidence="2 3">
    <name type="scientific">Syphacia muris</name>
    <dbReference type="NCBI Taxonomy" id="451379"/>
    <lineage>
        <taxon>Eukaryota</taxon>
        <taxon>Metazoa</taxon>
        <taxon>Ecdysozoa</taxon>
        <taxon>Nematoda</taxon>
        <taxon>Chromadorea</taxon>
        <taxon>Rhabditida</taxon>
        <taxon>Spirurina</taxon>
        <taxon>Oxyuridomorpha</taxon>
        <taxon>Oxyuroidea</taxon>
        <taxon>Oxyuridae</taxon>
        <taxon>Syphacia</taxon>
    </lineage>
</organism>
<feature type="compositionally biased region" description="Low complexity" evidence="1">
    <location>
        <begin position="258"/>
        <end position="280"/>
    </location>
</feature>
<dbReference type="AlphaFoldDB" id="A0A0N5AZX5"/>
<feature type="region of interest" description="Disordered" evidence="1">
    <location>
        <begin position="200"/>
        <end position="234"/>
    </location>
</feature>
<protein>
    <submittedName>
        <fullName evidence="3">Protein kinase domain-containing protein</fullName>
    </submittedName>
</protein>
<feature type="region of interest" description="Disordered" evidence="1">
    <location>
        <begin position="409"/>
        <end position="630"/>
    </location>
</feature>
<evidence type="ECO:0000313" key="3">
    <source>
        <dbReference type="WBParaSite" id="SMUV_0001055801-mRNA-1"/>
    </source>
</evidence>
<accession>A0A0N5AZX5</accession>
<dbReference type="Proteomes" id="UP000046393">
    <property type="component" value="Unplaced"/>
</dbReference>
<feature type="compositionally biased region" description="Polar residues" evidence="1">
    <location>
        <begin position="437"/>
        <end position="451"/>
    </location>
</feature>
<feature type="compositionally biased region" description="Basic and acidic residues" evidence="1">
    <location>
        <begin position="452"/>
        <end position="461"/>
    </location>
</feature>